<protein>
    <recommendedName>
        <fullName evidence="5">Secreted protein</fullName>
    </recommendedName>
</protein>
<sequence length="179" mass="19850">MVVLELGHRKVCLLVGLLMTAFEIRAMGSGAVDVCSSWWTKPWAMRCSCERGVPGMKLRRTWRRGDRWCTLFRAQAAVADRVFSDLQIYVREMAGRSTAGSIGGFWSTKEEVVKGNSRGCRRGDLGVGRLDRGGWERGLVEENNGRGEADGRGEGGRQRTTKGRGRSKRSKLGVEASLR</sequence>
<feature type="compositionally biased region" description="Basic and acidic residues" evidence="1">
    <location>
        <begin position="139"/>
        <end position="157"/>
    </location>
</feature>
<accession>A0A5P1FVQ3</accession>
<feature type="compositionally biased region" description="Basic residues" evidence="1">
    <location>
        <begin position="159"/>
        <end position="171"/>
    </location>
</feature>
<dbReference type="Proteomes" id="UP000243459">
    <property type="component" value="Chromosome 1"/>
</dbReference>
<feature type="chain" id="PRO_5024301439" description="Secreted protein" evidence="2">
    <location>
        <begin position="27"/>
        <end position="179"/>
    </location>
</feature>
<dbReference type="Gramene" id="ONK81863">
    <property type="protein sequence ID" value="ONK81863"/>
    <property type="gene ID" value="A4U43_C01F33640"/>
</dbReference>
<feature type="region of interest" description="Disordered" evidence="1">
    <location>
        <begin position="139"/>
        <end position="179"/>
    </location>
</feature>
<evidence type="ECO:0000256" key="1">
    <source>
        <dbReference type="SAM" id="MobiDB-lite"/>
    </source>
</evidence>
<evidence type="ECO:0000313" key="3">
    <source>
        <dbReference type="EMBL" id="ONK81863.1"/>
    </source>
</evidence>
<proteinExistence type="predicted"/>
<evidence type="ECO:0000313" key="4">
    <source>
        <dbReference type="Proteomes" id="UP000243459"/>
    </source>
</evidence>
<organism evidence="3 4">
    <name type="scientific">Asparagus officinalis</name>
    <name type="common">Garden asparagus</name>
    <dbReference type="NCBI Taxonomy" id="4686"/>
    <lineage>
        <taxon>Eukaryota</taxon>
        <taxon>Viridiplantae</taxon>
        <taxon>Streptophyta</taxon>
        <taxon>Embryophyta</taxon>
        <taxon>Tracheophyta</taxon>
        <taxon>Spermatophyta</taxon>
        <taxon>Magnoliopsida</taxon>
        <taxon>Liliopsida</taxon>
        <taxon>Asparagales</taxon>
        <taxon>Asparagaceae</taxon>
        <taxon>Asparagoideae</taxon>
        <taxon>Asparagus</taxon>
    </lineage>
</organism>
<evidence type="ECO:0000256" key="2">
    <source>
        <dbReference type="SAM" id="SignalP"/>
    </source>
</evidence>
<keyword evidence="4" id="KW-1185">Reference proteome</keyword>
<feature type="signal peptide" evidence="2">
    <location>
        <begin position="1"/>
        <end position="26"/>
    </location>
</feature>
<dbReference type="AlphaFoldDB" id="A0A5P1FVQ3"/>
<evidence type="ECO:0008006" key="5">
    <source>
        <dbReference type="Google" id="ProtNLM"/>
    </source>
</evidence>
<gene>
    <name evidence="3" type="ORF">A4U43_C01F33640</name>
</gene>
<name>A0A5P1FVQ3_ASPOF</name>
<keyword evidence="2" id="KW-0732">Signal</keyword>
<reference evidence="4" key="1">
    <citation type="journal article" date="2017" name="Nat. Commun.">
        <title>The asparagus genome sheds light on the origin and evolution of a young Y chromosome.</title>
        <authorList>
            <person name="Harkess A."/>
            <person name="Zhou J."/>
            <person name="Xu C."/>
            <person name="Bowers J.E."/>
            <person name="Van der Hulst R."/>
            <person name="Ayyampalayam S."/>
            <person name="Mercati F."/>
            <person name="Riccardi P."/>
            <person name="McKain M.R."/>
            <person name="Kakrana A."/>
            <person name="Tang H."/>
            <person name="Ray J."/>
            <person name="Groenendijk J."/>
            <person name="Arikit S."/>
            <person name="Mathioni S.M."/>
            <person name="Nakano M."/>
            <person name="Shan H."/>
            <person name="Telgmann-Rauber A."/>
            <person name="Kanno A."/>
            <person name="Yue Z."/>
            <person name="Chen H."/>
            <person name="Li W."/>
            <person name="Chen Y."/>
            <person name="Xu X."/>
            <person name="Zhang Y."/>
            <person name="Luo S."/>
            <person name="Chen H."/>
            <person name="Gao J."/>
            <person name="Mao Z."/>
            <person name="Pires J.C."/>
            <person name="Luo M."/>
            <person name="Kudrna D."/>
            <person name="Wing R.A."/>
            <person name="Meyers B.C."/>
            <person name="Yi K."/>
            <person name="Kong H."/>
            <person name="Lavrijsen P."/>
            <person name="Sunseri F."/>
            <person name="Falavigna A."/>
            <person name="Ye Y."/>
            <person name="Leebens-Mack J.H."/>
            <person name="Chen G."/>
        </authorList>
    </citation>
    <scope>NUCLEOTIDE SEQUENCE [LARGE SCALE GENOMIC DNA]</scope>
    <source>
        <strain evidence="4">cv. DH0086</strain>
    </source>
</reference>
<dbReference type="EMBL" id="CM007381">
    <property type="protein sequence ID" value="ONK81863.1"/>
    <property type="molecule type" value="Genomic_DNA"/>
</dbReference>